<sequence>MNKNSIFWRLFTPFIFVSLLGLILSIIYIPNVLEKNIVSGAIGTAETNVKQFKVLRKYYVNNVIKKVLKNSNMKGSFNHKNDPNAIPLPATLIHDLSEELSKAGTSLKLYSAFPFPNRIKRVNDDFANQAWQALSKNPEQSFTKIETVNGDTSVRVAVADTMISEACVSCHNSHPQTPKNDWKLGDLRGVLEINIPITGQLAEGQQLSYFILGGIIIGTLAITGIFFLSYQIFIQRKLIRINNALSDIAQGDGDLTQRLDDSGKDEIGQIAQSFNLFMEKLQSTISGFIGGVNELTQTSQQVVQGAKEAADEMQNLQSQTDQAATAITEMTASIAEVARNAQETATTASNAEGRSAEGTCIVAKASSSINNLASEMETASDVIQSVRSDSDSIGSVLDVIKGIAEQTNLLALNAAIEAARAGEQGRGFAVVADEVRTLANRTQQSTEEIQSMIERLQQGAQKAVDVIERGKNKTAESVSETQNVSTSLNEISSLASNISEMNLLIASAAEEQSSVSENINQNIVSIDQTTAHNIESINKICASGAMLDELANRLSQLTRLFKV</sequence>
<evidence type="ECO:0000256" key="3">
    <source>
        <dbReference type="ARBA" id="ARBA00023224"/>
    </source>
</evidence>
<evidence type="ECO:0000313" key="9">
    <source>
        <dbReference type="EMBL" id="VAW64613.1"/>
    </source>
</evidence>
<dbReference type="Pfam" id="PF00672">
    <property type="entry name" value="HAMP"/>
    <property type="match status" value="1"/>
</dbReference>
<dbReference type="GO" id="GO:0004888">
    <property type="term" value="F:transmembrane signaling receptor activity"/>
    <property type="evidence" value="ECO:0007669"/>
    <property type="project" value="InterPro"/>
</dbReference>
<accession>A0A3B0XK75</accession>
<evidence type="ECO:0000259" key="6">
    <source>
        <dbReference type="PROSITE" id="PS50111"/>
    </source>
</evidence>
<name>A0A3B0XK75_9ZZZZ</name>
<feature type="transmembrane region" description="Helical" evidence="5">
    <location>
        <begin position="6"/>
        <end position="29"/>
    </location>
</feature>
<dbReference type="Pfam" id="PF11845">
    <property type="entry name" value="Tll0287-like"/>
    <property type="match status" value="1"/>
</dbReference>
<dbReference type="GO" id="GO:0007165">
    <property type="term" value="P:signal transduction"/>
    <property type="evidence" value="ECO:0007669"/>
    <property type="project" value="UniProtKB-KW"/>
</dbReference>
<dbReference type="InterPro" id="IPR004089">
    <property type="entry name" value="MCPsignal_dom"/>
</dbReference>
<evidence type="ECO:0000259" key="8">
    <source>
        <dbReference type="PROSITE" id="PS50885"/>
    </source>
</evidence>
<dbReference type="PROSITE" id="PS50885">
    <property type="entry name" value="HAMP"/>
    <property type="match status" value="1"/>
</dbReference>
<feature type="domain" description="T-SNARE coiled-coil homology" evidence="7">
    <location>
        <begin position="478"/>
        <end position="540"/>
    </location>
</feature>
<dbReference type="PRINTS" id="PR00260">
    <property type="entry name" value="CHEMTRNSDUCR"/>
</dbReference>
<dbReference type="InterPro" id="IPR003660">
    <property type="entry name" value="HAMP_dom"/>
</dbReference>
<proteinExistence type="inferred from homology"/>
<gene>
    <name evidence="9" type="ORF">MNBD_GAMMA08-844</name>
</gene>
<dbReference type="GO" id="GO:0005886">
    <property type="term" value="C:plasma membrane"/>
    <property type="evidence" value="ECO:0007669"/>
    <property type="project" value="UniProtKB-SubCell"/>
</dbReference>
<feature type="transmembrane region" description="Helical" evidence="5">
    <location>
        <begin position="209"/>
        <end position="233"/>
    </location>
</feature>
<keyword evidence="5" id="KW-1133">Transmembrane helix</keyword>
<dbReference type="Gene3D" id="1.10.287.950">
    <property type="entry name" value="Methyl-accepting chemotaxis protein"/>
    <property type="match status" value="1"/>
</dbReference>
<keyword evidence="5" id="KW-0812">Transmembrane</keyword>
<reference evidence="9" key="1">
    <citation type="submission" date="2018-06" db="EMBL/GenBank/DDBJ databases">
        <authorList>
            <person name="Zhirakovskaya E."/>
        </authorList>
    </citation>
    <scope>NUCLEOTIDE SEQUENCE</scope>
</reference>
<feature type="domain" description="HAMP" evidence="8">
    <location>
        <begin position="232"/>
        <end position="286"/>
    </location>
</feature>
<comment type="subcellular location">
    <subcellularLocation>
        <location evidence="1">Cell inner membrane</location>
        <topology evidence="1">Multi-pass membrane protein</topology>
    </subcellularLocation>
</comment>
<keyword evidence="2" id="KW-0997">Cell inner membrane</keyword>
<evidence type="ECO:0000256" key="5">
    <source>
        <dbReference type="SAM" id="Phobius"/>
    </source>
</evidence>
<dbReference type="CDD" id="cd06225">
    <property type="entry name" value="HAMP"/>
    <property type="match status" value="1"/>
</dbReference>
<organism evidence="9">
    <name type="scientific">hydrothermal vent metagenome</name>
    <dbReference type="NCBI Taxonomy" id="652676"/>
    <lineage>
        <taxon>unclassified sequences</taxon>
        <taxon>metagenomes</taxon>
        <taxon>ecological metagenomes</taxon>
    </lineage>
</organism>
<dbReference type="PANTHER" id="PTHR32089">
    <property type="entry name" value="METHYL-ACCEPTING CHEMOTAXIS PROTEIN MCPB"/>
    <property type="match status" value="1"/>
</dbReference>
<dbReference type="SMART" id="SM00283">
    <property type="entry name" value="MA"/>
    <property type="match status" value="1"/>
</dbReference>
<evidence type="ECO:0000256" key="1">
    <source>
        <dbReference type="ARBA" id="ARBA00004429"/>
    </source>
</evidence>
<dbReference type="AlphaFoldDB" id="A0A3B0XK75"/>
<dbReference type="FunFam" id="1.10.287.950:FF:000001">
    <property type="entry name" value="Methyl-accepting chemotaxis sensory transducer"/>
    <property type="match status" value="1"/>
</dbReference>
<feature type="domain" description="Methyl-accepting transducer" evidence="6">
    <location>
        <begin position="291"/>
        <end position="527"/>
    </location>
</feature>
<dbReference type="GO" id="GO:0006935">
    <property type="term" value="P:chemotaxis"/>
    <property type="evidence" value="ECO:0007669"/>
    <property type="project" value="InterPro"/>
</dbReference>
<dbReference type="InterPro" id="IPR021796">
    <property type="entry name" value="Tll0287-like_dom"/>
</dbReference>
<dbReference type="PROSITE" id="PS50111">
    <property type="entry name" value="CHEMOTAXIS_TRANSDUC_2"/>
    <property type="match status" value="1"/>
</dbReference>
<dbReference type="SUPFAM" id="SSF58104">
    <property type="entry name" value="Methyl-accepting chemotaxis protein (MCP) signaling domain"/>
    <property type="match status" value="1"/>
</dbReference>
<dbReference type="SMART" id="SM00304">
    <property type="entry name" value="HAMP"/>
    <property type="match status" value="1"/>
</dbReference>
<dbReference type="EMBL" id="UOFH01000291">
    <property type="protein sequence ID" value="VAW64613.1"/>
    <property type="molecule type" value="Genomic_DNA"/>
</dbReference>
<evidence type="ECO:0000259" key="7">
    <source>
        <dbReference type="PROSITE" id="PS50192"/>
    </source>
</evidence>
<dbReference type="InterPro" id="IPR004090">
    <property type="entry name" value="Chemotax_Me-accpt_rcpt"/>
</dbReference>
<dbReference type="PANTHER" id="PTHR32089:SF112">
    <property type="entry name" value="LYSOZYME-LIKE PROTEIN-RELATED"/>
    <property type="match status" value="1"/>
</dbReference>
<keyword evidence="2" id="KW-1003">Cell membrane</keyword>
<dbReference type="InterPro" id="IPR000727">
    <property type="entry name" value="T_SNARE_dom"/>
</dbReference>
<dbReference type="Pfam" id="PF00015">
    <property type="entry name" value="MCPsignal"/>
    <property type="match status" value="1"/>
</dbReference>
<keyword evidence="3" id="KW-0807">Transducer</keyword>
<comment type="similarity">
    <text evidence="4">Belongs to the methyl-accepting chemotaxis (MCP) protein family.</text>
</comment>
<evidence type="ECO:0000256" key="4">
    <source>
        <dbReference type="ARBA" id="ARBA00029447"/>
    </source>
</evidence>
<dbReference type="PROSITE" id="PS50192">
    <property type="entry name" value="T_SNARE"/>
    <property type="match status" value="1"/>
</dbReference>
<protein>
    <submittedName>
        <fullName evidence="9">Methyl-accepting chemotaxis sensor/transducer protein</fullName>
    </submittedName>
</protein>
<keyword evidence="5" id="KW-0472">Membrane</keyword>
<evidence type="ECO:0000256" key="2">
    <source>
        <dbReference type="ARBA" id="ARBA00022519"/>
    </source>
</evidence>
<dbReference type="CDD" id="cd11386">
    <property type="entry name" value="MCP_signal"/>
    <property type="match status" value="1"/>
</dbReference>